<keyword evidence="2" id="KW-1185">Reference proteome</keyword>
<reference evidence="1" key="2">
    <citation type="submission" date="2020-09" db="EMBL/GenBank/DDBJ databases">
        <authorList>
            <person name="Sun Q."/>
            <person name="Zhou Y."/>
        </authorList>
    </citation>
    <scope>NUCLEOTIDE SEQUENCE</scope>
    <source>
        <strain evidence="1">CGMCC 1.3617</strain>
    </source>
</reference>
<reference evidence="1" key="1">
    <citation type="journal article" date="2014" name="Int. J. Syst. Evol. Microbiol.">
        <title>Complete genome sequence of Corynebacterium casei LMG S-19264T (=DSM 44701T), isolated from a smear-ripened cheese.</title>
        <authorList>
            <consortium name="US DOE Joint Genome Institute (JGI-PGF)"/>
            <person name="Walter F."/>
            <person name="Albersmeier A."/>
            <person name="Kalinowski J."/>
            <person name="Ruckert C."/>
        </authorList>
    </citation>
    <scope>NUCLEOTIDE SEQUENCE</scope>
    <source>
        <strain evidence="1">CGMCC 1.3617</strain>
    </source>
</reference>
<sequence length="126" mass="13025">MFMFGLRFNEVDATACRSALFPPLAGVALALGLVACGSPPPAATTPVAAPVVAPAPAAAAPDFASMRGARAGQAEMGMERMGFTNVRQRGLTAYWLHAASNTCVRVVTSQGRYQTVDQVAPANCGR</sequence>
<evidence type="ECO:0000313" key="1">
    <source>
        <dbReference type="EMBL" id="GGJ03797.1"/>
    </source>
</evidence>
<dbReference type="EMBL" id="BMKW01000002">
    <property type="protein sequence ID" value="GGJ03797.1"/>
    <property type="molecule type" value="Genomic_DNA"/>
</dbReference>
<comment type="caution">
    <text evidence="1">The sequence shown here is derived from an EMBL/GenBank/DDBJ whole genome shotgun (WGS) entry which is preliminary data.</text>
</comment>
<dbReference type="AlphaFoldDB" id="A0A917NIJ0"/>
<organism evidence="1 2">
    <name type="scientific">Neoroseomonas lacus</name>
    <dbReference type="NCBI Taxonomy" id="287609"/>
    <lineage>
        <taxon>Bacteria</taxon>
        <taxon>Pseudomonadati</taxon>
        <taxon>Pseudomonadota</taxon>
        <taxon>Alphaproteobacteria</taxon>
        <taxon>Acetobacterales</taxon>
        <taxon>Acetobacteraceae</taxon>
        <taxon>Neoroseomonas</taxon>
    </lineage>
</organism>
<dbReference type="Proteomes" id="UP000661507">
    <property type="component" value="Unassembled WGS sequence"/>
</dbReference>
<accession>A0A917NIJ0</accession>
<gene>
    <name evidence="1" type="ORF">GCM10011320_08510</name>
</gene>
<proteinExistence type="predicted"/>
<name>A0A917NIJ0_9PROT</name>
<evidence type="ECO:0000313" key="2">
    <source>
        <dbReference type="Proteomes" id="UP000661507"/>
    </source>
</evidence>
<protein>
    <submittedName>
        <fullName evidence="1">Uncharacterized protein</fullName>
    </submittedName>
</protein>